<evidence type="ECO:0000259" key="9">
    <source>
        <dbReference type="Pfam" id="PF06144"/>
    </source>
</evidence>
<dbReference type="InterPro" id="IPR027417">
    <property type="entry name" value="P-loop_NTPase"/>
</dbReference>
<evidence type="ECO:0000256" key="5">
    <source>
        <dbReference type="ARBA" id="ARBA00022705"/>
    </source>
</evidence>
<reference evidence="12" key="1">
    <citation type="submission" date="2020-05" db="EMBL/GenBank/DDBJ databases">
        <title>Frigoriglobus tundricola gen. nov., sp. nov., a psychrotolerant cellulolytic planctomycete of the family Gemmataceae with two divergent copies of 16S rRNA gene.</title>
        <authorList>
            <person name="Kulichevskaya I.S."/>
            <person name="Ivanova A.A."/>
            <person name="Naumoff D.G."/>
            <person name="Beletsky A.V."/>
            <person name="Rijpstra W.I.C."/>
            <person name="Sinninghe Damste J.S."/>
            <person name="Mardanov A.V."/>
            <person name="Ravin N.V."/>
            <person name="Dedysh S.N."/>
        </authorList>
    </citation>
    <scope>NUCLEOTIDE SEQUENCE [LARGE SCALE GENOMIC DNA]</scope>
    <source>
        <strain evidence="12">PL17</strain>
    </source>
</reference>
<dbReference type="Pfam" id="PF06144">
    <property type="entry name" value="DNA_pol3_delta"/>
    <property type="match status" value="1"/>
</dbReference>
<proteinExistence type="inferred from homology"/>
<evidence type="ECO:0000256" key="4">
    <source>
        <dbReference type="ARBA" id="ARBA00022695"/>
    </source>
</evidence>
<dbReference type="Proteomes" id="UP000503447">
    <property type="component" value="Chromosome"/>
</dbReference>
<dbReference type="AlphaFoldDB" id="A0A6M5YQG0"/>
<evidence type="ECO:0000256" key="6">
    <source>
        <dbReference type="ARBA" id="ARBA00022932"/>
    </source>
</evidence>
<dbReference type="InterPro" id="IPR005790">
    <property type="entry name" value="DNA_polIII_delta"/>
</dbReference>
<dbReference type="Gene3D" id="1.10.8.60">
    <property type="match status" value="1"/>
</dbReference>
<dbReference type="GO" id="GO:0003887">
    <property type="term" value="F:DNA-directed DNA polymerase activity"/>
    <property type="evidence" value="ECO:0007669"/>
    <property type="project" value="UniProtKB-KW"/>
</dbReference>
<dbReference type="Pfam" id="PF21694">
    <property type="entry name" value="DNA_pol3_delta_C"/>
    <property type="match status" value="1"/>
</dbReference>
<keyword evidence="12" id="KW-1185">Reference proteome</keyword>
<keyword evidence="5" id="KW-0235">DNA replication</keyword>
<dbReference type="GO" id="GO:0009360">
    <property type="term" value="C:DNA polymerase III complex"/>
    <property type="evidence" value="ECO:0007669"/>
    <property type="project" value="InterPro"/>
</dbReference>
<dbReference type="Gene3D" id="1.20.272.10">
    <property type="match status" value="1"/>
</dbReference>
<dbReference type="GO" id="GO:0006261">
    <property type="term" value="P:DNA-templated DNA replication"/>
    <property type="evidence" value="ECO:0007669"/>
    <property type="project" value="TreeGrafter"/>
</dbReference>
<name>A0A6M5YQG0_9BACT</name>
<dbReference type="PANTHER" id="PTHR34388:SF1">
    <property type="entry name" value="DNA POLYMERASE III SUBUNIT DELTA"/>
    <property type="match status" value="1"/>
</dbReference>
<feature type="domain" description="DNA polymerase III delta N-terminal" evidence="9">
    <location>
        <begin position="18"/>
        <end position="130"/>
    </location>
</feature>
<evidence type="ECO:0000256" key="1">
    <source>
        <dbReference type="ARBA" id="ARBA00012417"/>
    </source>
</evidence>
<dbReference type="KEGG" id="ftj:FTUN_3092"/>
<keyword evidence="3 11" id="KW-0808">Transferase</keyword>
<dbReference type="InterPro" id="IPR010372">
    <property type="entry name" value="DNA_pol3_delta_N"/>
</dbReference>
<evidence type="ECO:0000256" key="2">
    <source>
        <dbReference type="ARBA" id="ARBA00017703"/>
    </source>
</evidence>
<dbReference type="SUPFAM" id="SSF52540">
    <property type="entry name" value="P-loop containing nucleoside triphosphate hydrolases"/>
    <property type="match status" value="1"/>
</dbReference>
<gene>
    <name evidence="11" type="ORF">FTUN_3092</name>
</gene>
<dbReference type="SUPFAM" id="SSF48019">
    <property type="entry name" value="post-AAA+ oligomerization domain-like"/>
    <property type="match status" value="1"/>
</dbReference>
<dbReference type="Gene3D" id="3.40.50.300">
    <property type="entry name" value="P-loop containing nucleotide triphosphate hydrolases"/>
    <property type="match status" value="1"/>
</dbReference>
<accession>A0A6M5YQG0</accession>
<dbReference type="GO" id="GO:0003677">
    <property type="term" value="F:DNA binding"/>
    <property type="evidence" value="ECO:0007669"/>
    <property type="project" value="InterPro"/>
</dbReference>
<dbReference type="PANTHER" id="PTHR34388">
    <property type="entry name" value="DNA POLYMERASE III SUBUNIT DELTA"/>
    <property type="match status" value="1"/>
</dbReference>
<feature type="domain" description="DNA polymerase III delta subunit-like C-terminal" evidence="10">
    <location>
        <begin position="211"/>
        <end position="261"/>
    </location>
</feature>
<evidence type="ECO:0000313" key="11">
    <source>
        <dbReference type="EMBL" id="QJW95543.1"/>
    </source>
</evidence>
<comment type="catalytic activity">
    <reaction evidence="8">
        <text>DNA(n) + a 2'-deoxyribonucleoside 5'-triphosphate = DNA(n+1) + diphosphate</text>
        <dbReference type="Rhea" id="RHEA:22508"/>
        <dbReference type="Rhea" id="RHEA-COMP:17339"/>
        <dbReference type="Rhea" id="RHEA-COMP:17340"/>
        <dbReference type="ChEBI" id="CHEBI:33019"/>
        <dbReference type="ChEBI" id="CHEBI:61560"/>
        <dbReference type="ChEBI" id="CHEBI:173112"/>
        <dbReference type="EC" id="2.7.7.7"/>
    </reaction>
</comment>
<organism evidence="11 12">
    <name type="scientific">Frigoriglobus tundricola</name>
    <dbReference type="NCBI Taxonomy" id="2774151"/>
    <lineage>
        <taxon>Bacteria</taxon>
        <taxon>Pseudomonadati</taxon>
        <taxon>Planctomycetota</taxon>
        <taxon>Planctomycetia</taxon>
        <taxon>Gemmatales</taxon>
        <taxon>Gemmataceae</taxon>
        <taxon>Frigoriglobus</taxon>
    </lineage>
</organism>
<evidence type="ECO:0000313" key="12">
    <source>
        <dbReference type="Proteomes" id="UP000503447"/>
    </source>
</evidence>
<dbReference type="InterPro" id="IPR048466">
    <property type="entry name" value="DNA_pol3_delta-like_C"/>
</dbReference>
<protein>
    <recommendedName>
        <fullName evidence="2">DNA polymerase III subunit delta</fullName>
        <ecNumber evidence="1">2.7.7.7</ecNumber>
    </recommendedName>
</protein>
<dbReference type="EC" id="2.7.7.7" evidence="1"/>
<keyword evidence="4 11" id="KW-0548">Nucleotidyltransferase</keyword>
<sequence length="342" mass="37136">MDALPFLAAKAPSRQPVYALVGDEDFLKRHARERIIATAIGSEDPAFAVSVYQGDKIEFSTARNELETLPFLAPCRIVIVEAADTFVTENRPALEAYAAKPSSVGVLVLDVKTFPDTTKLAKALPDAAKIVCKTPPAYKIHELKPWLVEWAKTAHKKKLAPDAAELLLELVGASMGSLDQELGKLAVAVGAKPGIAVEDVDRMVGRTKAADVFRIMDAIGDGKPGEALSILEELFSEGEDPMAVMGPLTGQLRKLATIARLLFLEQMPLGPAMDAAGVPKWDKIRIGVERQIKYLGRRRLLALTDWLVEINLGLKGGNALPERVQVERLIVTLARPLEKAPK</sequence>
<dbReference type="RefSeq" id="WP_171471305.1">
    <property type="nucleotide sequence ID" value="NZ_CP053452.2"/>
</dbReference>
<dbReference type="NCBIfam" id="TIGR01128">
    <property type="entry name" value="holA"/>
    <property type="match status" value="1"/>
</dbReference>
<comment type="similarity">
    <text evidence="7">Belongs to the DNA polymerase HolA subunit family.</text>
</comment>
<evidence type="ECO:0000256" key="3">
    <source>
        <dbReference type="ARBA" id="ARBA00022679"/>
    </source>
</evidence>
<dbReference type="EMBL" id="CP053452">
    <property type="protein sequence ID" value="QJW95543.1"/>
    <property type="molecule type" value="Genomic_DNA"/>
</dbReference>
<evidence type="ECO:0000259" key="10">
    <source>
        <dbReference type="Pfam" id="PF21694"/>
    </source>
</evidence>
<dbReference type="InterPro" id="IPR008921">
    <property type="entry name" value="DNA_pol3_clamp-load_cplx_C"/>
</dbReference>
<evidence type="ECO:0000256" key="8">
    <source>
        <dbReference type="ARBA" id="ARBA00049244"/>
    </source>
</evidence>
<evidence type="ECO:0000256" key="7">
    <source>
        <dbReference type="ARBA" id="ARBA00034754"/>
    </source>
</evidence>
<keyword evidence="6" id="KW-0239">DNA-directed DNA polymerase</keyword>